<dbReference type="InterPro" id="IPR003675">
    <property type="entry name" value="Rce1/LyrA-like_dom"/>
</dbReference>
<dbReference type="GO" id="GO:0004175">
    <property type="term" value="F:endopeptidase activity"/>
    <property type="evidence" value="ECO:0007669"/>
    <property type="project" value="UniProtKB-ARBA"/>
</dbReference>
<name>A0A1Q8EDL2_STRAI</name>
<sequence>MKKYKNLLKVVGYLLLVFILNRPLFYLIQYQEALTSLTAWATSLLYLFLVLGVTVWLWRTYRAQTVAQALRWKDLGLALLFGLLARIVAVVGTVLILLASGQATSANDAALLGIVGELRDGFFPIAILFLLYTSLLAPIVEEIIFRGLFIQLLFKNSSRWLAWLLSSTVFALMHLHSFAPVEFILYFSLASVLYLSYARRGEIKDSILVHILNNALPTVVFAVQIFL</sequence>
<keyword evidence="2" id="KW-1133">Transmembrane helix</keyword>
<feature type="transmembrane region" description="Helical" evidence="2">
    <location>
        <begin position="7"/>
        <end position="25"/>
    </location>
</feature>
<dbReference type="InterPro" id="IPR052710">
    <property type="entry name" value="CAAX_protease"/>
</dbReference>
<reference evidence="4" key="1">
    <citation type="submission" date="2016-12" db="EMBL/GenBank/DDBJ databases">
        <authorList>
            <person name="Song W.-J."/>
            <person name="Kurnit D.M."/>
        </authorList>
    </citation>
    <scope>NUCLEOTIDE SEQUENCE [LARGE SCALE GENOMIC DNA]</scope>
    <source>
        <strain evidence="4">ATCC 51725</strain>
    </source>
</reference>
<keyword evidence="5" id="KW-0645">Protease</keyword>
<keyword evidence="2" id="KW-0812">Transmembrane</keyword>
<feature type="transmembrane region" description="Helical" evidence="2">
    <location>
        <begin position="183"/>
        <end position="200"/>
    </location>
</feature>
<gene>
    <name evidence="4" type="ORF">BU200_05105</name>
    <name evidence="5" type="ORF">NCTC12957_00670</name>
</gene>
<comment type="similarity">
    <text evidence="1">Belongs to the UPF0177 family.</text>
</comment>
<feature type="domain" description="CAAX prenyl protease 2/Lysostaphin resistance protein A-like" evidence="3">
    <location>
        <begin position="126"/>
        <end position="216"/>
    </location>
</feature>
<dbReference type="Pfam" id="PF02517">
    <property type="entry name" value="Rce1-like"/>
    <property type="match status" value="1"/>
</dbReference>
<dbReference type="EMBL" id="UHEN01000001">
    <property type="protein sequence ID" value="SUN06509.1"/>
    <property type="molecule type" value="Genomic_DNA"/>
</dbReference>
<evidence type="ECO:0000313" key="7">
    <source>
        <dbReference type="Proteomes" id="UP000255213"/>
    </source>
</evidence>
<dbReference type="GO" id="GO:0006508">
    <property type="term" value="P:proteolysis"/>
    <property type="evidence" value="ECO:0007669"/>
    <property type="project" value="UniProtKB-KW"/>
</dbReference>
<reference evidence="6" key="2">
    <citation type="submission" date="2016-12" db="EMBL/GenBank/DDBJ databases">
        <authorList>
            <person name="Gulvik C.A."/>
        </authorList>
    </citation>
    <scope>NUCLEOTIDE SEQUENCE [LARGE SCALE GENOMIC DNA]</scope>
    <source>
        <strain evidence="6">ATCC 51725</strain>
    </source>
</reference>
<reference evidence="5 7" key="3">
    <citation type="submission" date="2018-06" db="EMBL/GenBank/DDBJ databases">
        <authorList>
            <consortium name="Pathogen Informatics"/>
            <person name="Doyle S."/>
        </authorList>
    </citation>
    <scope>NUCLEOTIDE SEQUENCE [LARGE SCALE GENOMIC DNA]</scope>
    <source>
        <strain evidence="5 7">NCTC12957</strain>
    </source>
</reference>
<keyword evidence="2" id="KW-0472">Membrane</keyword>
<dbReference type="GO" id="GO:0080120">
    <property type="term" value="P:CAAX-box protein maturation"/>
    <property type="evidence" value="ECO:0007669"/>
    <property type="project" value="UniProtKB-ARBA"/>
</dbReference>
<feature type="transmembrane region" description="Helical" evidence="2">
    <location>
        <begin position="121"/>
        <end position="140"/>
    </location>
</feature>
<evidence type="ECO:0000313" key="4">
    <source>
        <dbReference type="EMBL" id="OLF49872.1"/>
    </source>
</evidence>
<dbReference type="AlphaFoldDB" id="A0A1Q8EDL2"/>
<protein>
    <submittedName>
        <fullName evidence="5">CAAX amino terminal protease family protein</fullName>
    </submittedName>
</protein>
<feature type="transmembrane region" description="Helical" evidence="2">
    <location>
        <begin position="79"/>
        <end position="101"/>
    </location>
</feature>
<feature type="transmembrane region" description="Helical" evidence="2">
    <location>
        <begin position="207"/>
        <end position="226"/>
    </location>
</feature>
<dbReference type="OrthoDB" id="8607342at2"/>
<evidence type="ECO:0000313" key="5">
    <source>
        <dbReference type="EMBL" id="SUN06509.1"/>
    </source>
</evidence>
<dbReference type="EMBL" id="MSJL01000018">
    <property type="protein sequence ID" value="OLF49872.1"/>
    <property type="molecule type" value="Genomic_DNA"/>
</dbReference>
<keyword evidence="5" id="KW-0378">Hydrolase</keyword>
<evidence type="ECO:0000313" key="6">
    <source>
        <dbReference type="Proteomes" id="UP000186437"/>
    </source>
</evidence>
<feature type="transmembrane region" description="Helical" evidence="2">
    <location>
        <begin position="37"/>
        <end position="58"/>
    </location>
</feature>
<dbReference type="PANTHER" id="PTHR36435">
    <property type="entry name" value="SLR1288 PROTEIN"/>
    <property type="match status" value="1"/>
</dbReference>
<dbReference type="PANTHER" id="PTHR36435:SF1">
    <property type="entry name" value="CAAX AMINO TERMINAL PROTEASE FAMILY PROTEIN"/>
    <property type="match status" value="1"/>
</dbReference>
<organism evidence="4 6">
    <name type="scientific">Streptococcus acidominimus</name>
    <dbReference type="NCBI Taxonomy" id="1326"/>
    <lineage>
        <taxon>Bacteria</taxon>
        <taxon>Bacillati</taxon>
        <taxon>Bacillota</taxon>
        <taxon>Bacilli</taxon>
        <taxon>Lactobacillales</taxon>
        <taxon>Streptococcaceae</taxon>
        <taxon>Streptococcus</taxon>
    </lineage>
</organism>
<dbReference type="Proteomes" id="UP000255213">
    <property type="component" value="Unassembled WGS sequence"/>
</dbReference>
<evidence type="ECO:0000259" key="3">
    <source>
        <dbReference type="Pfam" id="PF02517"/>
    </source>
</evidence>
<evidence type="ECO:0000256" key="2">
    <source>
        <dbReference type="SAM" id="Phobius"/>
    </source>
</evidence>
<proteinExistence type="inferred from homology"/>
<dbReference type="RefSeq" id="WP_075099144.1">
    <property type="nucleotide sequence ID" value="NZ_MSJL01000018.1"/>
</dbReference>
<dbReference type="Proteomes" id="UP000186437">
    <property type="component" value="Unassembled WGS sequence"/>
</dbReference>
<evidence type="ECO:0000256" key="1">
    <source>
        <dbReference type="ARBA" id="ARBA00009067"/>
    </source>
</evidence>
<feature type="transmembrane region" description="Helical" evidence="2">
    <location>
        <begin position="160"/>
        <end position="177"/>
    </location>
</feature>
<accession>A0A1Q8EDL2</accession>
<keyword evidence="6" id="KW-1185">Reference proteome</keyword>